<evidence type="ECO:0000313" key="7">
    <source>
        <dbReference type="Proteomes" id="UP000081671"/>
    </source>
</evidence>
<organism evidence="7 8">
    <name type="scientific">Dipodomys ordii</name>
    <name type="common">Ord's kangaroo rat</name>
    <dbReference type="NCBI Taxonomy" id="10020"/>
    <lineage>
        <taxon>Eukaryota</taxon>
        <taxon>Metazoa</taxon>
        <taxon>Chordata</taxon>
        <taxon>Craniata</taxon>
        <taxon>Vertebrata</taxon>
        <taxon>Euteleostomi</taxon>
        <taxon>Mammalia</taxon>
        <taxon>Eutheria</taxon>
        <taxon>Euarchontoglires</taxon>
        <taxon>Glires</taxon>
        <taxon>Rodentia</taxon>
        <taxon>Castorimorpha</taxon>
        <taxon>Heteromyidae</taxon>
        <taxon>Dipodomyinae</taxon>
        <taxon>Dipodomys</taxon>
    </lineage>
</organism>
<keyword evidence="5 6" id="KW-0472">Membrane</keyword>
<dbReference type="InParanoid" id="A0A1S3EZI6"/>
<dbReference type="FunCoup" id="A0A1S3EZI6">
    <property type="interactions" value="1143"/>
</dbReference>
<evidence type="ECO:0000256" key="2">
    <source>
        <dbReference type="ARBA" id="ARBA00022692"/>
    </source>
</evidence>
<dbReference type="GO" id="GO:0032981">
    <property type="term" value="P:mitochondrial respiratory chain complex I assembly"/>
    <property type="evidence" value="ECO:0007669"/>
    <property type="project" value="TreeGrafter"/>
</dbReference>
<dbReference type="RefSeq" id="XP_012869345.1">
    <property type="nucleotide sequence ID" value="XM_013013891.1"/>
</dbReference>
<keyword evidence="2 6" id="KW-0812">Transmembrane</keyword>
<dbReference type="GO" id="GO:0031966">
    <property type="term" value="C:mitochondrial membrane"/>
    <property type="evidence" value="ECO:0007669"/>
    <property type="project" value="UniProtKB-SubCell"/>
</dbReference>
<keyword evidence="3 6" id="KW-1133">Transmembrane helix</keyword>
<reference evidence="8" key="1">
    <citation type="submission" date="2025-08" db="UniProtKB">
        <authorList>
            <consortium name="RefSeq"/>
        </authorList>
    </citation>
    <scope>IDENTIFICATION</scope>
    <source>
        <tissue evidence="8">Kidney</tissue>
    </source>
</reference>
<gene>
    <name evidence="8" type="primary">Tmem126b</name>
</gene>
<name>A0A1S3EZI6_DIPOR</name>
<keyword evidence="7" id="KW-1185">Reference proteome</keyword>
<feature type="transmembrane region" description="Helical" evidence="6">
    <location>
        <begin position="140"/>
        <end position="160"/>
    </location>
</feature>
<dbReference type="OrthoDB" id="6234762at2759"/>
<evidence type="ECO:0000313" key="8">
    <source>
        <dbReference type="RefSeq" id="XP_012869345.1"/>
    </source>
</evidence>
<accession>A0A1S3EZI6</accession>
<dbReference type="Pfam" id="PF07114">
    <property type="entry name" value="TMEM126"/>
    <property type="match status" value="1"/>
</dbReference>
<evidence type="ECO:0000256" key="4">
    <source>
        <dbReference type="ARBA" id="ARBA00023128"/>
    </source>
</evidence>
<evidence type="ECO:0000256" key="3">
    <source>
        <dbReference type="ARBA" id="ARBA00022989"/>
    </source>
</evidence>
<dbReference type="PANTHER" id="PTHR16296">
    <property type="entry name" value="UNCHARACTERIZED HYPOTHALAMUS PROTEIN HT007"/>
    <property type="match status" value="1"/>
</dbReference>
<evidence type="ECO:0000256" key="5">
    <source>
        <dbReference type="ARBA" id="ARBA00023136"/>
    </source>
</evidence>
<dbReference type="KEGG" id="dord:105983862"/>
<protein>
    <submittedName>
        <fullName evidence="8">Complex I assembly factor TMEM126B, mitochondrial</fullName>
    </submittedName>
</protein>
<evidence type="ECO:0000256" key="6">
    <source>
        <dbReference type="SAM" id="Phobius"/>
    </source>
</evidence>
<evidence type="ECO:0000256" key="1">
    <source>
        <dbReference type="ARBA" id="ARBA00004225"/>
    </source>
</evidence>
<comment type="subcellular location">
    <subcellularLocation>
        <location evidence="1">Mitochondrion membrane</location>
        <topology evidence="1">Multi-pass membrane protein</topology>
    </subcellularLocation>
</comment>
<dbReference type="Proteomes" id="UP000081671">
    <property type="component" value="Unplaced"/>
</dbReference>
<proteinExistence type="predicted"/>
<dbReference type="STRING" id="10020.ENSDORP00000005998"/>
<dbReference type="CTD" id="55863"/>
<sequence>MAALKPVAGAKPDDAGMVPVRDGGPEDTKIAVYPPGHPTPSLRDAKLRRPTVMDIIEKKIESLRKEKALNINGTILLGTTASISGISANLVFRSCLKVNYDTLKTYSSLATLPFLSSVVTYKLLVTDALCSGNISKENCVLRSLLVSIVCGILHPSALAFSKNGRLAVKYHTVPLPPKGRVLLHWVLLCQTEIKLMVIPLIFQTCFGLINGLRHYAIYESTLKNYM</sequence>
<keyword evidence="4" id="KW-0496">Mitochondrion</keyword>
<dbReference type="InterPro" id="IPR009801">
    <property type="entry name" value="TMEM126"/>
</dbReference>
<dbReference type="GeneID" id="105983862"/>
<dbReference type="PANTHER" id="PTHR16296:SF3">
    <property type="entry name" value="COMPLEX I ASSEMBLY FACTOR TMEM126B, MITOCHONDRIAL"/>
    <property type="match status" value="1"/>
</dbReference>
<dbReference type="AlphaFoldDB" id="A0A1S3EZI6"/>